<dbReference type="InterPro" id="IPR012795">
    <property type="entry name" value="tRNA_Ile_lys_synt_N"/>
</dbReference>
<dbReference type="Pfam" id="PF01171">
    <property type="entry name" value="ATP_bind_3"/>
    <property type="match status" value="1"/>
</dbReference>
<dbReference type="GO" id="GO:0008033">
    <property type="term" value="P:tRNA processing"/>
    <property type="evidence" value="ECO:0007669"/>
    <property type="project" value="UniProtKB-KW"/>
</dbReference>
<keyword evidence="9" id="KW-1185">Reference proteome</keyword>
<keyword evidence="2" id="KW-0436">Ligase</keyword>
<keyword evidence="3" id="KW-0819">tRNA processing</keyword>
<evidence type="ECO:0000256" key="1">
    <source>
        <dbReference type="ARBA" id="ARBA00013267"/>
    </source>
</evidence>
<dbReference type="GO" id="GO:0032267">
    <property type="term" value="F:tRNA(Ile)-lysidine synthase activity"/>
    <property type="evidence" value="ECO:0007669"/>
    <property type="project" value="UniProtKB-EC"/>
</dbReference>
<dbReference type="HAMAP" id="MF_01161">
    <property type="entry name" value="tRNA_Ile_lys_synt"/>
    <property type="match status" value="1"/>
</dbReference>
<gene>
    <name evidence="8" type="ORF">DAPK24_004120</name>
</gene>
<sequence>MIIDRFLQNIQRLKTYGSYNNGKKIGIALSGGVDSMVMLDLLVKLRKQHFSNLDIHAITIDHGLRGESSTEAINIQKVIHQRKKYPITHKILKINEQINPNQVEKHARELRYKLMFQYCKDENINELYMGHHLNDQIETFLLRLKSNSTLFGLMGMKLETPSNLYNSHQIDLIRPMLNIKKDEIYAYATQNDLIWFEDHTNKDTSLTQRNQLRNAIETGIIKENDIIQLHQSLVKAMEKIIYKPMKELDNDMVVNYNISALSDFNISLLSLNIDINIKDKSLLNVTDYIILDRWIFNKIWRVSPQIKYHYRFTTFDSKNSVIIPNSKSHSFTEDVLRVKKGIVNISGCLIKWKQEDSNIKLTIYREPPRRFQEKYESYNSIGEICFDNRVFLKSSKPYNVEIFNGEKTSIVSNSGVKREITNIMNLPLNVKANKLMGKIKQFYLPVISAPNNSYFPTFQQKNNEVKCFPKRDILI</sequence>
<dbReference type="Gene3D" id="3.40.50.620">
    <property type="entry name" value="HUPs"/>
    <property type="match status" value="1"/>
</dbReference>
<dbReference type="NCBIfam" id="TIGR02432">
    <property type="entry name" value="lysidine_TilS_N"/>
    <property type="match status" value="1"/>
</dbReference>
<dbReference type="Proteomes" id="UP001378960">
    <property type="component" value="Unassembled WGS sequence"/>
</dbReference>
<comment type="caution">
    <text evidence="8">The sequence shown here is derived from an EMBL/GenBank/DDBJ whole genome shotgun (WGS) entry which is preliminary data.</text>
</comment>
<dbReference type="PANTHER" id="PTHR43033:SF1">
    <property type="entry name" value="TRNA(ILE)-LYSIDINE SYNTHASE-RELATED"/>
    <property type="match status" value="1"/>
</dbReference>
<dbReference type="CDD" id="cd01992">
    <property type="entry name" value="TilS_N"/>
    <property type="match status" value="1"/>
</dbReference>
<evidence type="ECO:0000256" key="3">
    <source>
        <dbReference type="ARBA" id="ARBA00022694"/>
    </source>
</evidence>
<dbReference type="SUPFAM" id="SSF52402">
    <property type="entry name" value="Adenine nucleotide alpha hydrolases-like"/>
    <property type="match status" value="1"/>
</dbReference>
<accession>A0AAV5QYE5</accession>
<keyword evidence="4" id="KW-0547">Nucleotide-binding</keyword>
<keyword evidence="5" id="KW-0067">ATP-binding</keyword>
<evidence type="ECO:0000256" key="2">
    <source>
        <dbReference type="ARBA" id="ARBA00022598"/>
    </source>
</evidence>
<proteinExistence type="inferred from homology"/>
<evidence type="ECO:0000259" key="7">
    <source>
        <dbReference type="Pfam" id="PF01171"/>
    </source>
</evidence>
<dbReference type="InterPro" id="IPR012094">
    <property type="entry name" value="tRNA_Ile_lys_synt"/>
</dbReference>
<evidence type="ECO:0000313" key="9">
    <source>
        <dbReference type="Proteomes" id="UP001378960"/>
    </source>
</evidence>
<evidence type="ECO:0000256" key="6">
    <source>
        <dbReference type="ARBA" id="ARBA00048539"/>
    </source>
</evidence>
<feature type="domain" description="tRNA(Ile)-lysidine/2-thiocytidine synthase N-terminal" evidence="7">
    <location>
        <begin position="25"/>
        <end position="214"/>
    </location>
</feature>
<dbReference type="InterPro" id="IPR011063">
    <property type="entry name" value="TilS/TtcA_N"/>
</dbReference>
<dbReference type="InterPro" id="IPR014729">
    <property type="entry name" value="Rossmann-like_a/b/a_fold"/>
</dbReference>
<dbReference type="EC" id="6.3.4.19" evidence="1"/>
<dbReference type="EMBL" id="BTGB01000001">
    <property type="protein sequence ID" value="GMM43837.1"/>
    <property type="molecule type" value="Genomic_DNA"/>
</dbReference>
<evidence type="ECO:0000313" key="8">
    <source>
        <dbReference type="EMBL" id="GMM43837.1"/>
    </source>
</evidence>
<reference evidence="8 9" key="1">
    <citation type="journal article" date="2023" name="Elife">
        <title>Identification of key yeast species and microbe-microbe interactions impacting larval growth of Drosophila in the wild.</title>
        <authorList>
            <person name="Mure A."/>
            <person name="Sugiura Y."/>
            <person name="Maeda R."/>
            <person name="Honda K."/>
            <person name="Sakurai N."/>
            <person name="Takahashi Y."/>
            <person name="Watada M."/>
            <person name="Katoh T."/>
            <person name="Gotoh A."/>
            <person name="Gotoh Y."/>
            <person name="Taniguchi I."/>
            <person name="Nakamura K."/>
            <person name="Hayashi T."/>
            <person name="Katayama T."/>
            <person name="Uemura T."/>
            <person name="Hattori Y."/>
        </authorList>
    </citation>
    <scope>NUCLEOTIDE SEQUENCE [LARGE SCALE GENOMIC DNA]</scope>
    <source>
        <strain evidence="8 9">PK-24</strain>
    </source>
</reference>
<evidence type="ECO:0000256" key="5">
    <source>
        <dbReference type="ARBA" id="ARBA00022840"/>
    </source>
</evidence>
<name>A0AAV5QYE5_PICKL</name>
<evidence type="ECO:0000256" key="4">
    <source>
        <dbReference type="ARBA" id="ARBA00022741"/>
    </source>
</evidence>
<protein>
    <recommendedName>
        <fullName evidence="1">tRNA(Ile)-lysidine synthetase</fullName>
        <ecNumber evidence="1">6.3.4.19</ecNumber>
    </recommendedName>
</protein>
<comment type="catalytic activity">
    <reaction evidence="6">
        <text>cytidine(34) in tRNA(Ile2) + L-lysine + ATP = lysidine(34) in tRNA(Ile2) + AMP + diphosphate + H(+)</text>
        <dbReference type="Rhea" id="RHEA:43744"/>
        <dbReference type="Rhea" id="RHEA-COMP:10625"/>
        <dbReference type="Rhea" id="RHEA-COMP:10670"/>
        <dbReference type="ChEBI" id="CHEBI:15378"/>
        <dbReference type="ChEBI" id="CHEBI:30616"/>
        <dbReference type="ChEBI" id="CHEBI:32551"/>
        <dbReference type="ChEBI" id="CHEBI:33019"/>
        <dbReference type="ChEBI" id="CHEBI:82748"/>
        <dbReference type="ChEBI" id="CHEBI:83665"/>
        <dbReference type="ChEBI" id="CHEBI:456215"/>
        <dbReference type="EC" id="6.3.4.19"/>
    </reaction>
</comment>
<dbReference type="PANTHER" id="PTHR43033">
    <property type="entry name" value="TRNA(ILE)-LYSIDINE SYNTHASE-RELATED"/>
    <property type="match status" value="1"/>
</dbReference>
<organism evidence="8 9">
    <name type="scientific">Pichia kluyveri</name>
    <name type="common">Yeast</name>
    <dbReference type="NCBI Taxonomy" id="36015"/>
    <lineage>
        <taxon>Eukaryota</taxon>
        <taxon>Fungi</taxon>
        <taxon>Dikarya</taxon>
        <taxon>Ascomycota</taxon>
        <taxon>Saccharomycotina</taxon>
        <taxon>Pichiomycetes</taxon>
        <taxon>Pichiales</taxon>
        <taxon>Pichiaceae</taxon>
        <taxon>Pichia</taxon>
    </lineage>
</organism>
<dbReference type="GO" id="GO:0005524">
    <property type="term" value="F:ATP binding"/>
    <property type="evidence" value="ECO:0007669"/>
    <property type="project" value="UniProtKB-KW"/>
</dbReference>
<dbReference type="AlphaFoldDB" id="A0AAV5QYE5"/>